<comment type="caution">
    <text evidence="3">The sequence shown here is derived from an EMBL/GenBank/DDBJ whole genome shotgun (WGS) entry which is preliminary data.</text>
</comment>
<evidence type="ECO:0000256" key="1">
    <source>
        <dbReference type="SAM" id="SignalP"/>
    </source>
</evidence>
<dbReference type="CDD" id="cd00161">
    <property type="entry name" value="beta-trefoil_Ricin-like"/>
    <property type="match status" value="1"/>
</dbReference>
<accession>A0ABV3J642</accession>
<dbReference type="InterPro" id="IPR000772">
    <property type="entry name" value="Ricin_B_lectin"/>
</dbReference>
<keyword evidence="1" id="KW-0732">Signal</keyword>
<feature type="domain" description="Ricin B lectin" evidence="2">
    <location>
        <begin position="40"/>
        <end position="175"/>
    </location>
</feature>
<protein>
    <submittedName>
        <fullName evidence="3">RICIN domain-containing protein</fullName>
    </submittedName>
</protein>
<keyword evidence="4" id="KW-1185">Reference proteome</keyword>
<gene>
    <name evidence="3" type="ORF">AB0L03_36040</name>
</gene>
<evidence type="ECO:0000313" key="4">
    <source>
        <dbReference type="Proteomes" id="UP001552479"/>
    </source>
</evidence>
<evidence type="ECO:0000259" key="2">
    <source>
        <dbReference type="SMART" id="SM00458"/>
    </source>
</evidence>
<dbReference type="SUPFAM" id="SSF50370">
    <property type="entry name" value="Ricin B-like lectins"/>
    <property type="match status" value="1"/>
</dbReference>
<dbReference type="SMART" id="SM00458">
    <property type="entry name" value="RICIN"/>
    <property type="match status" value="1"/>
</dbReference>
<name>A0ABV3J642_9ACTN</name>
<dbReference type="EMBL" id="JBFASG010000088">
    <property type="protein sequence ID" value="MEV4928156.1"/>
    <property type="molecule type" value="Genomic_DNA"/>
</dbReference>
<dbReference type="PROSITE" id="PS50231">
    <property type="entry name" value="RICIN_B_LECTIN"/>
    <property type="match status" value="1"/>
</dbReference>
<dbReference type="Proteomes" id="UP001552479">
    <property type="component" value="Unassembled WGS sequence"/>
</dbReference>
<organism evidence="3 4">
    <name type="scientific">Streptomyces roseoverticillatus</name>
    <dbReference type="NCBI Taxonomy" id="66429"/>
    <lineage>
        <taxon>Bacteria</taxon>
        <taxon>Bacillati</taxon>
        <taxon>Actinomycetota</taxon>
        <taxon>Actinomycetes</taxon>
        <taxon>Kitasatosporales</taxon>
        <taxon>Streptomycetaceae</taxon>
        <taxon>Streptomyces</taxon>
    </lineage>
</organism>
<feature type="chain" id="PRO_5045571582" evidence="1">
    <location>
        <begin position="24"/>
        <end position="177"/>
    </location>
</feature>
<dbReference type="InterPro" id="IPR035992">
    <property type="entry name" value="Ricin_B-like_lectins"/>
</dbReference>
<proteinExistence type="predicted"/>
<dbReference type="Pfam" id="PF00652">
    <property type="entry name" value="Ricin_B_lectin"/>
    <property type="match status" value="1"/>
</dbReference>
<reference evidence="3 4" key="1">
    <citation type="submission" date="2024-06" db="EMBL/GenBank/DDBJ databases">
        <title>The Natural Products Discovery Center: Release of the First 8490 Sequenced Strains for Exploring Actinobacteria Biosynthetic Diversity.</title>
        <authorList>
            <person name="Kalkreuter E."/>
            <person name="Kautsar S.A."/>
            <person name="Yang D."/>
            <person name="Bader C.D."/>
            <person name="Teijaro C.N."/>
            <person name="Fluegel L."/>
            <person name="Davis C.M."/>
            <person name="Simpson J.R."/>
            <person name="Lauterbach L."/>
            <person name="Steele A.D."/>
            <person name="Gui C."/>
            <person name="Meng S."/>
            <person name="Li G."/>
            <person name="Viehrig K."/>
            <person name="Ye F."/>
            <person name="Su P."/>
            <person name="Kiefer A.F."/>
            <person name="Nichols A."/>
            <person name="Cepeda A.J."/>
            <person name="Yan W."/>
            <person name="Fan B."/>
            <person name="Jiang Y."/>
            <person name="Adhikari A."/>
            <person name="Zheng C.-J."/>
            <person name="Schuster L."/>
            <person name="Cowan T.M."/>
            <person name="Smanski M.J."/>
            <person name="Chevrette M.G."/>
            <person name="De Carvalho L.P.S."/>
            <person name="Shen B."/>
        </authorList>
    </citation>
    <scope>NUCLEOTIDE SEQUENCE [LARGE SCALE GENOMIC DNA]</scope>
    <source>
        <strain evidence="3 4">NPDC053791</strain>
    </source>
</reference>
<sequence>MRYRLTKGVGCLLASTVATLALASPGIAVPSGEQAKAYVWGYIKNVHSGLCLEIRGDSTADGATANQWECNGSDTQLWRLEGVTGSEFSFTFHNKNSGKCLEIRGDSKADGATANQWTCNGSATQQWEIQLKSNPVVWNGNSNKCLEILSWGTGNGDLAGQWRCHGGNNQRWNFPAV</sequence>
<dbReference type="RefSeq" id="WP_366091118.1">
    <property type="nucleotide sequence ID" value="NZ_JBFASG010000088.1"/>
</dbReference>
<feature type="signal peptide" evidence="1">
    <location>
        <begin position="1"/>
        <end position="23"/>
    </location>
</feature>
<dbReference type="Gene3D" id="2.80.10.50">
    <property type="match status" value="3"/>
</dbReference>
<evidence type="ECO:0000313" key="3">
    <source>
        <dbReference type="EMBL" id="MEV4928156.1"/>
    </source>
</evidence>